<comment type="caution">
    <text evidence="2">The sequence shown here is derived from an EMBL/GenBank/DDBJ whole genome shotgun (WGS) entry which is preliminary data.</text>
</comment>
<organism evidence="2 3">
    <name type="scientific">Mycena rosella</name>
    <name type="common">Pink bonnet</name>
    <name type="synonym">Agaricus rosellus</name>
    <dbReference type="NCBI Taxonomy" id="1033263"/>
    <lineage>
        <taxon>Eukaryota</taxon>
        <taxon>Fungi</taxon>
        <taxon>Dikarya</taxon>
        <taxon>Basidiomycota</taxon>
        <taxon>Agaricomycotina</taxon>
        <taxon>Agaricomycetes</taxon>
        <taxon>Agaricomycetidae</taxon>
        <taxon>Agaricales</taxon>
        <taxon>Marasmiineae</taxon>
        <taxon>Mycenaceae</taxon>
        <taxon>Mycena</taxon>
    </lineage>
</organism>
<protein>
    <submittedName>
        <fullName evidence="2">Uncharacterized protein</fullName>
    </submittedName>
</protein>
<feature type="region of interest" description="Disordered" evidence="1">
    <location>
        <begin position="198"/>
        <end position="231"/>
    </location>
</feature>
<gene>
    <name evidence="2" type="ORF">B0H17DRAFT_1208963</name>
</gene>
<evidence type="ECO:0000256" key="1">
    <source>
        <dbReference type="SAM" id="MobiDB-lite"/>
    </source>
</evidence>
<feature type="compositionally biased region" description="Basic residues" evidence="1">
    <location>
        <begin position="113"/>
        <end position="125"/>
    </location>
</feature>
<dbReference type="AlphaFoldDB" id="A0AAD7D042"/>
<feature type="region of interest" description="Disordered" evidence="1">
    <location>
        <begin position="105"/>
        <end position="128"/>
    </location>
</feature>
<reference evidence="2" key="1">
    <citation type="submission" date="2023-03" db="EMBL/GenBank/DDBJ databases">
        <title>Massive genome expansion in bonnet fungi (Mycena s.s.) driven by repeated elements and novel gene families across ecological guilds.</title>
        <authorList>
            <consortium name="Lawrence Berkeley National Laboratory"/>
            <person name="Harder C.B."/>
            <person name="Miyauchi S."/>
            <person name="Viragh M."/>
            <person name="Kuo A."/>
            <person name="Thoen E."/>
            <person name="Andreopoulos B."/>
            <person name="Lu D."/>
            <person name="Skrede I."/>
            <person name="Drula E."/>
            <person name="Henrissat B."/>
            <person name="Morin E."/>
            <person name="Kohler A."/>
            <person name="Barry K."/>
            <person name="LaButti K."/>
            <person name="Morin E."/>
            <person name="Salamov A."/>
            <person name="Lipzen A."/>
            <person name="Mereny Z."/>
            <person name="Hegedus B."/>
            <person name="Baldrian P."/>
            <person name="Stursova M."/>
            <person name="Weitz H."/>
            <person name="Taylor A."/>
            <person name="Grigoriev I.V."/>
            <person name="Nagy L.G."/>
            <person name="Martin F."/>
            <person name="Kauserud H."/>
        </authorList>
    </citation>
    <scope>NUCLEOTIDE SEQUENCE</scope>
    <source>
        <strain evidence="2">CBHHK067</strain>
    </source>
</reference>
<accession>A0AAD7D042</accession>
<evidence type="ECO:0000313" key="2">
    <source>
        <dbReference type="EMBL" id="KAJ7671778.1"/>
    </source>
</evidence>
<dbReference type="Proteomes" id="UP001221757">
    <property type="component" value="Unassembled WGS sequence"/>
</dbReference>
<dbReference type="EMBL" id="JARKIE010000172">
    <property type="protein sequence ID" value="KAJ7671778.1"/>
    <property type="molecule type" value="Genomic_DNA"/>
</dbReference>
<evidence type="ECO:0000313" key="3">
    <source>
        <dbReference type="Proteomes" id="UP001221757"/>
    </source>
</evidence>
<name>A0AAD7D042_MYCRO</name>
<keyword evidence="3" id="KW-1185">Reference proteome</keyword>
<sequence>MFVFLAQWSLTIRVFPNGKVSVSAWLQPAYPATRLPAAPARILHARRSRTPVLGRTRAALRHCACTHPSAGARPTDARELTVPQLTARIPHLARVGPNATRFRQFHAPARQSSARRRSASSRRSSRAPASWPLLHSSVALIPLFRTLVSAEKVDPELLNDLPCVGERNQTGGSARCSAVASREAALRYAYIALAPSRRADSCNPRPHAHERPRTHTAPDSTTAPAPPPVRAHRRTRVDGAAYGVAVNGSPHSPIRMPATPTNAHAPPDPASHDASRLLSTPHATFAADRRRTLLMRRIRIRFHVPMGRVGAGTAADGWSNLVIRADRKEGTGVRACGRAELQRRTCGGWVCAPTRAAEHTHGRIRLHASLSRRRLRK</sequence>
<proteinExistence type="predicted"/>